<dbReference type="AlphaFoldDB" id="A0A915JBD3"/>
<accession>A0A915JBD3</accession>
<reference evidence="2" key="1">
    <citation type="submission" date="2022-11" db="UniProtKB">
        <authorList>
            <consortium name="WormBaseParasite"/>
        </authorList>
    </citation>
    <scope>IDENTIFICATION</scope>
</reference>
<proteinExistence type="predicted"/>
<protein>
    <submittedName>
        <fullName evidence="2">Uncharacterized protein</fullName>
    </submittedName>
</protein>
<keyword evidence="1" id="KW-1185">Reference proteome</keyword>
<evidence type="ECO:0000313" key="1">
    <source>
        <dbReference type="Proteomes" id="UP000887565"/>
    </source>
</evidence>
<organism evidence="1 2">
    <name type="scientific">Romanomermis culicivorax</name>
    <name type="common">Nematode worm</name>
    <dbReference type="NCBI Taxonomy" id="13658"/>
    <lineage>
        <taxon>Eukaryota</taxon>
        <taxon>Metazoa</taxon>
        <taxon>Ecdysozoa</taxon>
        <taxon>Nematoda</taxon>
        <taxon>Enoplea</taxon>
        <taxon>Dorylaimia</taxon>
        <taxon>Mermithida</taxon>
        <taxon>Mermithoidea</taxon>
        <taxon>Mermithidae</taxon>
        <taxon>Romanomermis</taxon>
    </lineage>
</organism>
<dbReference type="WBParaSite" id="nRc.2.0.1.t23095-RA">
    <property type="protein sequence ID" value="nRc.2.0.1.t23095-RA"/>
    <property type="gene ID" value="nRc.2.0.1.g23095"/>
</dbReference>
<evidence type="ECO:0000313" key="2">
    <source>
        <dbReference type="WBParaSite" id="nRc.2.0.1.t23095-RA"/>
    </source>
</evidence>
<dbReference type="Proteomes" id="UP000887565">
    <property type="component" value="Unplaced"/>
</dbReference>
<sequence length="62" mass="7291">MTVTFVNSASENMKLKISVIYQRKYRLYSNLTFHTPYYRRNLSQSTAMLISGISTVLDFMQM</sequence>
<name>A0A915JBD3_ROMCU</name>